<dbReference type="InterPro" id="IPR050490">
    <property type="entry name" value="Bact_solute-bd_prot1"/>
</dbReference>
<dbReference type="PROSITE" id="PS51257">
    <property type="entry name" value="PROKAR_LIPOPROTEIN"/>
    <property type="match status" value="1"/>
</dbReference>
<dbReference type="PANTHER" id="PTHR43649">
    <property type="entry name" value="ARABINOSE-BINDING PROTEIN-RELATED"/>
    <property type="match status" value="1"/>
</dbReference>
<evidence type="ECO:0000256" key="4">
    <source>
        <dbReference type="ARBA" id="ARBA00023139"/>
    </source>
</evidence>
<keyword evidence="7" id="KW-1185">Reference proteome</keyword>
<dbReference type="AlphaFoldDB" id="A0A7K3MC78"/>
<dbReference type="Gene3D" id="3.40.190.10">
    <property type="entry name" value="Periplasmic binding protein-like II"/>
    <property type="match status" value="2"/>
</dbReference>
<dbReference type="EMBL" id="WLZY01000015">
    <property type="protein sequence ID" value="NDL60925.1"/>
    <property type="molecule type" value="Genomic_DNA"/>
</dbReference>
<keyword evidence="2" id="KW-0732">Signal</keyword>
<keyword evidence="4" id="KW-0564">Palmitate</keyword>
<keyword evidence="5" id="KW-0449">Lipoprotein</keyword>
<accession>A0A7K3MC78</accession>
<name>A0A7K3MC78_9ACTN</name>
<keyword evidence="1" id="KW-1003">Cell membrane</keyword>
<keyword evidence="3" id="KW-0472">Membrane</keyword>
<protein>
    <submittedName>
        <fullName evidence="6">Extracellular solute-binding protein</fullName>
    </submittedName>
</protein>
<dbReference type="SUPFAM" id="SSF53850">
    <property type="entry name" value="Periplasmic binding protein-like II"/>
    <property type="match status" value="1"/>
</dbReference>
<evidence type="ECO:0000313" key="6">
    <source>
        <dbReference type="EMBL" id="NDL60925.1"/>
    </source>
</evidence>
<dbReference type="PANTHER" id="PTHR43649:SF33">
    <property type="entry name" value="POLYGALACTURONAN_RHAMNOGALACTURONAN-BINDING PROTEIN YTCQ"/>
    <property type="match status" value="1"/>
</dbReference>
<organism evidence="6 7">
    <name type="scientific">Phytoactinopolyspora mesophila</name>
    <dbReference type="NCBI Taxonomy" id="2650750"/>
    <lineage>
        <taxon>Bacteria</taxon>
        <taxon>Bacillati</taxon>
        <taxon>Actinomycetota</taxon>
        <taxon>Actinomycetes</taxon>
        <taxon>Jiangellales</taxon>
        <taxon>Jiangellaceae</taxon>
        <taxon>Phytoactinopolyspora</taxon>
    </lineage>
</organism>
<evidence type="ECO:0000313" key="7">
    <source>
        <dbReference type="Proteomes" id="UP000460435"/>
    </source>
</evidence>
<dbReference type="Proteomes" id="UP000460435">
    <property type="component" value="Unassembled WGS sequence"/>
</dbReference>
<gene>
    <name evidence="6" type="ORF">F7O44_28005</name>
</gene>
<comment type="caution">
    <text evidence="6">The sequence shown here is derived from an EMBL/GenBank/DDBJ whole genome shotgun (WGS) entry which is preliminary data.</text>
</comment>
<proteinExistence type="predicted"/>
<evidence type="ECO:0000256" key="3">
    <source>
        <dbReference type="ARBA" id="ARBA00023136"/>
    </source>
</evidence>
<dbReference type="RefSeq" id="WP_162453632.1">
    <property type="nucleotide sequence ID" value="NZ_WLZY01000015.1"/>
</dbReference>
<sequence>MAKKHIVGIATVALVLAACGGDNSSNEASTGDGDSEGSISGDLTVLTHRTDIVDTVLEDYKERFGELYPDVNIRFEAITEYEGDVSIRLNTEEYGDVLMIPAAVTRDQLPDFFEPLGTVEELGEKYRFVEEQAYEGDVYGISITGNANGYVVNKRVWEEAGITEPPATPDEFLDALRAIEANTDAIPYYTNYGDGWPLGQIRGNMGVLTGPEVENNMAHMDEPWTEGEDINLLDSLVYDIVAEGLSENDPTTTNWEESKNLLGTGDIATMMLGSWAIIQMQDAAENVGASRDDIGYWPFPLQTDGTFRSRIGGDYKMAINKHSEHKEAARAWIDWYTEESGFATDQGGVSVLVDGELPDTLSDFDPLDVEFFELAPRPEGEERLFSDIHNTAEIDLDGWLYNQRLIDIARGAADGDKESYFAELNNRWADARAQVGD</sequence>
<dbReference type="Pfam" id="PF01547">
    <property type="entry name" value="SBP_bac_1"/>
    <property type="match status" value="1"/>
</dbReference>
<dbReference type="InterPro" id="IPR006059">
    <property type="entry name" value="SBP"/>
</dbReference>
<reference evidence="6 7" key="1">
    <citation type="submission" date="2019-11" db="EMBL/GenBank/DDBJ databases">
        <authorList>
            <person name="Li X.-J."/>
            <person name="Feng X.-M."/>
        </authorList>
    </citation>
    <scope>NUCLEOTIDE SEQUENCE [LARGE SCALE GENOMIC DNA]</scope>
    <source>
        <strain evidence="6 7">XMNu-373</strain>
    </source>
</reference>
<evidence type="ECO:0000256" key="5">
    <source>
        <dbReference type="ARBA" id="ARBA00023288"/>
    </source>
</evidence>
<evidence type="ECO:0000256" key="2">
    <source>
        <dbReference type="ARBA" id="ARBA00022729"/>
    </source>
</evidence>
<evidence type="ECO:0000256" key="1">
    <source>
        <dbReference type="ARBA" id="ARBA00022475"/>
    </source>
</evidence>